<organism evidence="2 3">
    <name type="scientific">Cucurbitaria berberidis CBS 394.84</name>
    <dbReference type="NCBI Taxonomy" id="1168544"/>
    <lineage>
        <taxon>Eukaryota</taxon>
        <taxon>Fungi</taxon>
        <taxon>Dikarya</taxon>
        <taxon>Ascomycota</taxon>
        <taxon>Pezizomycotina</taxon>
        <taxon>Dothideomycetes</taxon>
        <taxon>Pleosporomycetidae</taxon>
        <taxon>Pleosporales</taxon>
        <taxon>Pleosporineae</taxon>
        <taxon>Cucurbitariaceae</taxon>
        <taxon>Cucurbitaria</taxon>
    </lineage>
</organism>
<gene>
    <name evidence="2" type="ORF">K460DRAFT_354841</name>
</gene>
<name>A0A9P4GGF7_9PLEO</name>
<dbReference type="GeneID" id="63849076"/>
<dbReference type="RefSeq" id="XP_040787542.1">
    <property type="nucleotide sequence ID" value="XM_040931824.1"/>
</dbReference>
<evidence type="ECO:0000313" key="2">
    <source>
        <dbReference type="EMBL" id="KAF1844979.1"/>
    </source>
</evidence>
<dbReference type="EMBL" id="ML976616">
    <property type="protein sequence ID" value="KAF1844979.1"/>
    <property type="molecule type" value="Genomic_DNA"/>
</dbReference>
<dbReference type="AlphaFoldDB" id="A0A9P4GGF7"/>
<protein>
    <submittedName>
        <fullName evidence="2">Uncharacterized protein</fullName>
    </submittedName>
</protein>
<keyword evidence="3" id="KW-1185">Reference proteome</keyword>
<feature type="compositionally biased region" description="Polar residues" evidence="1">
    <location>
        <begin position="539"/>
        <end position="554"/>
    </location>
</feature>
<evidence type="ECO:0000256" key="1">
    <source>
        <dbReference type="SAM" id="MobiDB-lite"/>
    </source>
</evidence>
<feature type="region of interest" description="Disordered" evidence="1">
    <location>
        <begin position="512"/>
        <end position="560"/>
    </location>
</feature>
<proteinExistence type="predicted"/>
<evidence type="ECO:0000313" key="3">
    <source>
        <dbReference type="Proteomes" id="UP000800039"/>
    </source>
</evidence>
<accession>A0A9P4GGF7</accession>
<dbReference type="Proteomes" id="UP000800039">
    <property type="component" value="Unassembled WGS sequence"/>
</dbReference>
<feature type="compositionally biased region" description="Polar residues" evidence="1">
    <location>
        <begin position="14"/>
        <end position="32"/>
    </location>
</feature>
<sequence>MDTSHSSDHDDVSQCTPDVPTTSKMPSTTNSGMFEHNELPEAGVSATKEAVLEKTVDGSRYASLGLNRIPAHDLKRTTIPRSSLDKHSEVPHTIYKRQWTQDEEDLTDLEEMMIPKDARFNHHNRSSLPVQCWRPINKVMTSKFTTGYLTEFGWQSTNNLYWTAKKVEERITGDSGTTGPTNEELGAMKFKVEEEHTQEAENNYGDHASIPFLDAKYFDHYGYLNHSIGRTSTKVAYTSSHSPDHAENADIREHLEVEANGLHRMNSHITPTTTEDNTDTSADETIRDVIDDLAKDSTGKWELLEGNTNPPRTGYTSPHMLAIRLRNVETQEVEISRFEKIPHEDIDWSNRAHIQEISNWRSRVFHGRGFTTKKTNVLYTPEEDAWLMLFYGKTKAAIEAGNIVSNLGPVPAMEAFNSFFEGKVLKDDDGNALSPRKARDEQSLKYKINYKKSPIWNLRDEIRKLLKGKRGGALYVPVITEDELRRYQQDGIIITDDPREASKNAALGVGGIKARHTSPKRKLDAEDMIEENSKRVKPTSPTQTNGGEDTTSFLVPTADL</sequence>
<reference evidence="2" key="1">
    <citation type="submission" date="2020-01" db="EMBL/GenBank/DDBJ databases">
        <authorList>
            <consortium name="DOE Joint Genome Institute"/>
            <person name="Haridas S."/>
            <person name="Albert R."/>
            <person name="Binder M."/>
            <person name="Bloem J."/>
            <person name="Labutti K."/>
            <person name="Salamov A."/>
            <person name="Andreopoulos B."/>
            <person name="Baker S.E."/>
            <person name="Barry K."/>
            <person name="Bills G."/>
            <person name="Bluhm B.H."/>
            <person name="Cannon C."/>
            <person name="Castanera R."/>
            <person name="Culley D.E."/>
            <person name="Daum C."/>
            <person name="Ezra D."/>
            <person name="Gonzalez J.B."/>
            <person name="Henrissat B."/>
            <person name="Kuo A."/>
            <person name="Liang C."/>
            <person name="Lipzen A."/>
            <person name="Lutzoni F."/>
            <person name="Magnuson J."/>
            <person name="Mondo S."/>
            <person name="Nolan M."/>
            <person name="Ohm R."/>
            <person name="Pangilinan J."/>
            <person name="Park H.-J."/>
            <person name="Ramirez L."/>
            <person name="Alfaro M."/>
            <person name="Sun H."/>
            <person name="Tritt A."/>
            <person name="Yoshinaga Y."/>
            <person name="Zwiers L.-H."/>
            <person name="Turgeon B.G."/>
            <person name="Goodwin S.B."/>
            <person name="Spatafora J.W."/>
            <person name="Crous P.W."/>
            <person name="Grigoriev I.V."/>
        </authorList>
    </citation>
    <scope>NUCLEOTIDE SEQUENCE</scope>
    <source>
        <strain evidence="2">CBS 394.84</strain>
    </source>
</reference>
<dbReference type="OrthoDB" id="3800368at2759"/>
<feature type="compositionally biased region" description="Basic and acidic residues" evidence="1">
    <location>
        <begin position="1"/>
        <end position="12"/>
    </location>
</feature>
<feature type="region of interest" description="Disordered" evidence="1">
    <location>
        <begin position="1"/>
        <end position="35"/>
    </location>
</feature>
<comment type="caution">
    <text evidence="2">The sequence shown here is derived from an EMBL/GenBank/DDBJ whole genome shotgun (WGS) entry which is preliminary data.</text>
</comment>